<dbReference type="PROSITE" id="PS50088">
    <property type="entry name" value="ANK_REPEAT"/>
    <property type="match status" value="1"/>
</dbReference>
<dbReference type="PROSITE" id="PS50297">
    <property type="entry name" value="ANK_REP_REGION"/>
    <property type="match status" value="1"/>
</dbReference>
<proteinExistence type="predicted"/>
<sequence length="203" mass="22875">SKIRKVSSYRKKAASAGTINELTAEEEQLFIAISFGKVHRVISLLPDMDSLHIRGTESRTPLIHAAVSTRGDLCCHLVRLLVKHGSDVNAHDRYGRTALMYVCQNSDTTDAVRMLVRSQHSNLNLQDNEGNTALMVAVQHRQLEAVLIMLFFHHPDVKTDVNIGTGQETRLSTWLSQPARQSVAGFWSRKLTQTQRRWWTSTA</sequence>
<evidence type="ECO:0000256" key="2">
    <source>
        <dbReference type="ARBA" id="ARBA00023043"/>
    </source>
</evidence>
<dbReference type="PANTHER" id="PTHR46680">
    <property type="entry name" value="NF-KAPPA-B INHIBITOR ALPHA"/>
    <property type="match status" value="1"/>
</dbReference>
<keyword evidence="1" id="KW-0677">Repeat</keyword>
<evidence type="ECO:0000256" key="1">
    <source>
        <dbReference type="ARBA" id="ARBA00022737"/>
    </source>
</evidence>
<organism evidence="4 5">
    <name type="scientific">Batillaria attramentaria</name>
    <dbReference type="NCBI Taxonomy" id="370345"/>
    <lineage>
        <taxon>Eukaryota</taxon>
        <taxon>Metazoa</taxon>
        <taxon>Spiralia</taxon>
        <taxon>Lophotrochozoa</taxon>
        <taxon>Mollusca</taxon>
        <taxon>Gastropoda</taxon>
        <taxon>Caenogastropoda</taxon>
        <taxon>Sorbeoconcha</taxon>
        <taxon>Cerithioidea</taxon>
        <taxon>Batillariidae</taxon>
        <taxon>Batillaria</taxon>
    </lineage>
</organism>
<keyword evidence="2 3" id="KW-0040">ANK repeat</keyword>
<feature type="repeat" description="ANK" evidence="3">
    <location>
        <begin position="57"/>
        <end position="93"/>
    </location>
</feature>
<dbReference type="SMART" id="SM00248">
    <property type="entry name" value="ANK"/>
    <property type="match status" value="3"/>
</dbReference>
<evidence type="ECO:0000313" key="4">
    <source>
        <dbReference type="EMBL" id="KAK7499241.1"/>
    </source>
</evidence>
<dbReference type="AlphaFoldDB" id="A0ABD0LIB9"/>
<dbReference type="InterPro" id="IPR002110">
    <property type="entry name" value="Ankyrin_rpt"/>
</dbReference>
<protein>
    <submittedName>
        <fullName evidence="4">Uncharacterized protein</fullName>
    </submittedName>
</protein>
<dbReference type="InterPro" id="IPR051070">
    <property type="entry name" value="NF-kappa-B_inhibitor"/>
</dbReference>
<dbReference type="Pfam" id="PF12796">
    <property type="entry name" value="Ank_2"/>
    <property type="match status" value="1"/>
</dbReference>
<dbReference type="Proteomes" id="UP001519460">
    <property type="component" value="Unassembled WGS sequence"/>
</dbReference>
<name>A0ABD0LIB9_9CAEN</name>
<dbReference type="PANTHER" id="PTHR46680:SF2">
    <property type="entry name" value="NF-KAPPA-B INHIBITOR ZETA"/>
    <property type="match status" value="1"/>
</dbReference>
<reference evidence="4 5" key="1">
    <citation type="journal article" date="2023" name="Sci. Data">
        <title>Genome assembly of the Korean intertidal mud-creeper Batillaria attramentaria.</title>
        <authorList>
            <person name="Patra A.K."/>
            <person name="Ho P.T."/>
            <person name="Jun S."/>
            <person name="Lee S.J."/>
            <person name="Kim Y."/>
            <person name="Won Y.J."/>
        </authorList>
    </citation>
    <scope>NUCLEOTIDE SEQUENCE [LARGE SCALE GENOMIC DNA]</scope>
    <source>
        <strain evidence="4">Wonlab-2016</strain>
    </source>
</reference>
<keyword evidence="5" id="KW-1185">Reference proteome</keyword>
<dbReference type="Gene3D" id="1.25.40.20">
    <property type="entry name" value="Ankyrin repeat-containing domain"/>
    <property type="match status" value="1"/>
</dbReference>
<gene>
    <name evidence="4" type="ORF">BaRGS_00009501</name>
</gene>
<feature type="non-terminal residue" evidence="4">
    <location>
        <position position="1"/>
    </location>
</feature>
<accession>A0ABD0LIB9</accession>
<dbReference type="SUPFAM" id="SSF48403">
    <property type="entry name" value="Ankyrin repeat"/>
    <property type="match status" value="1"/>
</dbReference>
<dbReference type="InterPro" id="IPR036770">
    <property type="entry name" value="Ankyrin_rpt-contain_sf"/>
</dbReference>
<evidence type="ECO:0000313" key="5">
    <source>
        <dbReference type="Proteomes" id="UP001519460"/>
    </source>
</evidence>
<evidence type="ECO:0000256" key="3">
    <source>
        <dbReference type="PROSITE-ProRule" id="PRU00023"/>
    </source>
</evidence>
<dbReference type="EMBL" id="JACVVK020000045">
    <property type="protein sequence ID" value="KAK7499241.1"/>
    <property type="molecule type" value="Genomic_DNA"/>
</dbReference>
<comment type="caution">
    <text evidence="4">The sequence shown here is derived from an EMBL/GenBank/DDBJ whole genome shotgun (WGS) entry which is preliminary data.</text>
</comment>